<dbReference type="SUPFAM" id="SSF46785">
    <property type="entry name" value="Winged helix' DNA-binding domain"/>
    <property type="match status" value="1"/>
</dbReference>
<dbReference type="GO" id="GO:0045892">
    <property type="term" value="P:negative regulation of DNA-templated transcription"/>
    <property type="evidence" value="ECO:0007669"/>
    <property type="project" value="TreeGrafter"/>
</dbReference>
<evidence type="ECO:0000259" key="5">
    <source>
        <dbReference type="PROSITE" id="PS51078"/>
    </source>
</evidence>
<evidence type="ECO:0000256" key="2">
    <source>
        <dbReference type="ARBA" id="ARBA00023125"/>
    </source>
</evidence>
<dbReference type="InterPro" id="IPR029016">
    <property type="entry name" value="GAF-like_dom_sf"/>
</dbReference>
<reference evidence="6 7" key="1">
    <citation type="submission" date="2019-07" db="EMBL/GenBank/DDBJ databases">
        <title>Sphingomonas solaris sp. nov., isolated from a solar panel from Boston, Massachusetts.</title>
        <authorList>
            <person name="Tanner K."/>
            <person name="Pascual J."/>
            <person name="Mancuso C."/>
            <person name="Pereto J."/>
            <person name="Khalil A."/>
            <person name="Vilanova C."/>
        </authorList>
    </citation>
    <scope>NUCLEOTIDE SEQUENCE [LARGE SCALE GENOMIC DNA]</scope>
    <source>
        <strain evidence="6 7">R4DWN</strain>
    </source>
</reference>
<dbReference type="AlphaFoldDB" id="A0A558RBH6"/>
<gene>
    <name evidence="6" type="ORF">FOY91_03130</name>
</gene>
<feature type="domain" description="IclR-ED" evidence="5">
    <location>
        <begin position="89"/>
        <end position="260"/>
    </location>
</feature>
<evidence type="ECO:0000313" key="6">
    <source>
        <dbReference type="EMBL" id="TVV76711.1"/>
    </source>
</evidence>
<dbReference type="InterPro" id="IPR014757">
    <property type="entry name" value="Tscrpt_reg_IclR_C"/>
</dbReference>
<proteinExistence type="predicted"/>
<keyword evidence="3" id="KW-0804">Transcription</keyword>
<feature type="region of interest" description="Disordered" evidence="4">
    <location>
        <begin position="1"/>
        <end position="26"/>
    </location>
</feature>
<dbReference type="PROSITE" id="PS51078">
    <property type="entry name" value="ICLR_ED"/>
    <property type="match status" value="1"/>
</dbReference>
<dbReference type="PANTHER" id="PTHR30136:SF35">
    <property type="entry name" value="HTH-TYPE TRANSCRIPTIONAL REGULATOR RV1719"/>
    <property type="match status" value="1"/>
</dbReference>
<dbReference type="InterPro" id="IPR050707">
    <property type="entry name" value="HTH_MetabolicPath_Reg"/>
</dbReference>
<dbReference type="Gene3D" id="1.10.10.10">
    <property type="entry name" value="Winged helix-like DNA-binding domain superfamily/Winged helix DNA-binding domain"/>
    <property type="match status" value="1"/>
</dbReference>
<evidence type="ECO:0000256" key="3">
    <source>
        <dbReference type="ARBA" id="ARBA00023163"/>
    </source>
</evidence>
<dbReference type="RefSeq" id="WP_145148038.1">
    <property type="nucleotide sequence ID" value="NZ_VNIM01000007.1"/>
</dbReference>
<protein>
    <submittedName>
        <fullName evidence="6">Helix-turn-helix domain-containing protein</fullName>
    </submittedName>
</protein>
<comment type="caution">
    <text evidence="6">The sequence shown here is derived from an EMBL/GenBank/DDBJ whole genome shotgun (WGS) entry which is preliminary data.</text>
</comment>
<dbReference type="Pfam" id="PF09339">
    <property type="entry name" value="HTH_IclR"/>
    <property type="match status" value="1"/>
</dbReference>
<accession>A0A558RBH6</accession>
<dbReference type="GO" id="GO:0003700">
    <property type="term" value="F:DNA-binding transcription factor activity"/>
    <property type="evidence" value="ECO:0007669"/>
    <property type="project" value="TreeGrafter"/>
</dbReference>
<sequence length="260" mass="28076">MPERTGITAPSRPVRVTRPDQRRSLSRSATRALDVLEVFGRERRPLRAIDVSRALDLHPSTTNQLLKTMVGSAHLTFEAGTRTYLPSPRLARFGAWMMEVFGGDEALRLLVRDMQAATGETVTLTTPNDLSMQIVDFIDATCAPAAERAERGLCVSIFGSAIGAAYLSTLPDAEVRGLARRARIADREIEAVMDAVPYIRRAGVADAGTLGGTIWSVAAPLAQARFPAPLVLGLAGPADRIRPRLDTLRAAIREAAARLP</sequence>
<evidence type="ECO:0000313" key="7">
    <source>
        <dbReference type="Proteomes" id="UP000318681"/>
    </source>
</evidence>
<dbReference type="EMBL" id="VNIM01000007">
    <property type="protein sequence ID" value="TVV76711.1"/>
    <property type="molecule type" value="Genomic_DNA"/>
</dbReference>
<dbReference type="InterPro" id="IPR005471">
    <property type="entry name" value="Tscrpt_reg_IclR_N"/>
</dbReference>
<dbReference type="GO" id="GO:0003677">
    <property type="term" value="F:DNA binding"/>
    <property type="evidence" value="ECO:0007669"/>
    <property type="project" value="UniProtKB-KW"/>
</dbReference>
<dbReference type="Gene3D" id="3.30.450.40">
    <property type="match status" value="1"/>
</dbReference>
<organism evidence="6 7">
    <name type="scientific">Alterirhizorhabdus solaris</name>
    <dbReference type="NCBI Taxonomy" id="2529389"/>
    <lineage>
        <taxon>Bacteria</taxon>
        <taxon>Pseudomonadati</taxon>
        <taxon>Pseudomonadota</taxon>
        <taxon>Alphaproteobacteria</taxon>
        <taxon>Sphingomonadales</taxon>
        <taxon>Rhizorhabdaceae</taxon>
        <taxon>Alterirhizorhabdus</taxon>
    </lineage>
</organism>
<dbReference type="SUPFAM" id="SSF55781">
    <property type="entry name" value="GAF domain-like"/>
    <property type="match status" value="1"/>
</dbReference>
<name>A0A558RBH6_9SPHN</name>
<dbReference type="PANTHER" id="PTHR30136">
    <property type="entry name" value="HELIX-TURN-HELIX TRANSCRIPTIONAL REGULATOR, ICLR FAMILY"/>
    <property type="match status" value="1"/>
</dbReference>
<evidence type="ECO:0000256" key="4">
    <source>
        <dbReference type="SAM" id="MobiDB-lite"/>
    </source>
</evidence>
<keyword evidence="1" id="KW-0805">Transcription regulation</keyword>
<keyword evidence="2" id="KW-0238">DNA-binding</keyword>
<dbReference type="InterPro" id="IPR036388">
    <property type="entry name" value="WH-like_DNA-bd_sf"/>
</dbReference>
<dbReference type="Pfam" id="PF01614">
    <property type="entry name" value="IclR_C"/>
    <property type="match status" value="1"/>
</dbReference>
<dbReference type="OrthoDB" id="1634354at2"/>
<dbReference type="InterPro" id="IPR036390">
    <property type="entry name" value="WH_DNA-bd_sf"/>
</dbReference>
<keyword evidence="7" id="KW-1185">Reference proteome</keyword>
<evidence type="ECO:0000256" key="1">
    <source>
        <dbReference type="ARBA" id="ARBA00023015"/>
    </source>
</evidence>
<dbReference type="Proteomes" id="UP000318681">
    <property type="component" value="Unassembled WGS sequence"/>
</dbReference>